<name>A0A127QIX5_9BURK</name>
<dbReference type="Proteomes" id="UP000071778">
    <property type="component" value="Chromosome"/>
</dbReference>
<comment type="similarity">
    <text evidence="1 2">Belongs to the outer membrane factor (OMF) (TC 1.B.17) family.</text>
</comment>
<dbReference type="SUPFAM" id="SSF56954">
    <property type="entry name" value="Outer membrane efflux proteins (OEP)"/>
    <property type="match status" value="1"/>
</dbReference>
<dbReference type="InterPro" id="IPR003423">
    <property type="entry name" value="OMP_efflux"/>
</dbReference>
<dbReference type="GO" id="GO:0005886">
    <property type="term" value="C:plasma membrane"/>
    <property type="evidence" value="ECO:0007669"/>
    <property type="project" value="UniProtKB-SubCell"/>
</dbReference>
<dbReference type="InterPro" id="IPR010131">
    <property type="entry name" value="MdtP/NodT-like"/>
</dbReference>
<evidence type="ECO:0000313" key="5">
    <source>
        <dbReference type="Proteomes" id="UP000071778"/>
    </source>
</evidence>
<keyword evidence="2" id="KW-1134">Transmembrane beta strand</keyword>
<dbReference type="Pfam" id="PF02321">
    <property type="entry name" value="OEP"/>
    <property type="match status" value="2"/>
</dbReference>
<organism evidence="4 5">
    <name type="scientific">Collimonas arenae</name>
    <dbReference type="NCBI Taxonomy" id="279058"/>
    <lineage>
        <taxon>Bacteria</taxon>
        <taxon>Pseudomonadati</taxon>
        <taxon>Pseudomonadota</taxon>
        <taxon>Betaproteobacteria</taxon>
        <taxon>Burkholderiales</taxon>
        <taxon>Oxalobacteraceae</taxon>
        <taxon>Collimonas</taxon>
    </lineage>
</organism>
<evidence type="ECO:0000256" key="1">
    <source>
        <dbReference type="ARBA" id="ARBA00007613"/>
    </source>
</evidence>
<dbReference type="Gene3D" id="2.20.200.10">
    <property type="entry name" value="Outer membrane efflux proteins (OEP)"/>
    <property type="match status" value="1"/>
</dbReference>
<dbReference type="EMBL" id="CP013235">
    <property type="protein sequence ID" value="AMP10038.1"/>
    <property type="molecule type" value="Genomic_DNA"/>
</dbReference>
<keyword evidence="2" id="KW-0449">Lipoprotein</keyword>
<comment type="subcellular location">
    <subcellularLocation>
        <location evidence="2">Cell membrane</location>
        <topology evidence="2">Lipid-anchor</topology>
    </subcellularLocation>
</comment>
<evidence type="ECO:0000313" key="4">
    <source>
        <dbReference type="EMBL" id="AMP10038.1"/>
    </source>
</evidence>
<dbReference type="AlphaFoldDB" id="A0A127QIX5"/>
<evidence type="ECO:0000256" key="2">
    <source>
        <dbReference type="RuleBase" id="RU362097"/>
    </source>
</evidence>
<keyword evidence="2" id="KW-0812">Transmembrane</keyword>
<dbReference type="PANTHER" id="PTHR30203:SF33">
    <property type="entry name" value="BLR4455 PROTEIN"/>
    <property type="match status" value="1"/>
</dbReference>
<dbReference type="PANTHER" id="PTHR30203">
    <property type="entry name" value="OUTER MEMBRANE CATION EFFLUX PROTEIN"/>
    <property type="match status" value="1"/>
</dbReference>
<keyword evidence="5" id="KW-1185">Reference proteome</keyword>
<proteinExistence type="inferred from homology"/>
<dbReference type="GO" id="GO:0015562">
    <property type="term" value="F:efflux transmembrane transporter activity"/>
    <property type="evidence" value="ECO:0007669"/>
    <property type="project" value="InterPro"/>
</dbReference>
<evidence type="ECO:0000256" key="3">
    <source>
        <dbReference type="SAM" id="Coils"/>
    </source>
</evidence>
<dbReference type="NCBIfam" id="TIGR01845">
    <property type="entry name" value="outer_NodT"/>
    <property type="match status" value="1"/>
</dbReference>
<accession>A0A127QIX5</accession>
<sequence>MGPDFVRPAPPDVDRYTQDPMPAVMTADGNAQRLIPGAEVPFDWWRMFNSAQLDAMVKQAIANNPTLEASQATLRQSQDNLRAGYGVFFPQINAGFSGVHERNAPVVDGMTSSGSIYNVVTLSGSISYALDLFGGQRRTVEGLRAQSDNQRYTSQAAYLTLSANVVNTAIARAAYAAQVRAMEQLIGMETEQLDATKAQFSAGTSAYSNVLSVQSLIAANRATLAPLRQRIDQADHLLATLQGSMPSQASLPDIDLGQLSLPSDLPLSLPSDLVRQRPDILQAEAQLHVASANVGIATAAMFPSFSLTGSYGVAGSSFGNLSAASGLFWSIGPSLSIPLFKGGSLWFGRKAAIDAYQASLATYRQVVLSAFAQVADSLKALQHDAEALQAQAESQRAAGDALHLLQINYRTGLAAYLDVLAADIQYQQATIGYLQAIALRQQDTVALFVALGGGWRNRPDTIVEGKAP</sequence>
<reference evidence="4 5" key="1">
    <citation type="submission" date="2015-11" db="EMBL/GenBank/DDBJ databases">
        <title>Exploring the genomic traits of fungus-feeding bacterial genus Collimonas.</title>
        <authorList>
            <person name="Song C."/>
            <person name="Schmidt R."/>
            <person name="de Jager V."/>
            <person name="Krzyzanowska D."/>
            <person name="Jongedijk E."/>
            <person name="Cankar K."/>
            <person name="Beekwilder J."/>
            <person name="van Veen A."/>
            <person name="de Boer W."/>
            <person name="van Veen J.A."/>
            <person name="Garbeva P."/>
        </authorList>
    </citation>
    <scope>NUCLEOTIDE SEQUENCE [LARGE SCALE GENOMIC DNA]</scope>
    <source>
        <strain evidence="4 5">Ter282</strain>
    </source>
</reference>
<keyword evidence="2" id="KW-0564">Palmitate</keyword>
<keyword evidence="3" id="KW-0175">Coiled coil</keyword>
<gene>
    <name evidence="4" type="ORF">CAter282_2288</name>
</gene>
<protein>
    <submittedName>
        <fullName evidence="4">Efflux transporter, outer membrane factor (OMF) lipo, NodT family protein</fullName>
    </submittedName>
</protein>
<dbReference type="Gene3D" id="1.20.1600.10">
    <property type="entry name" value="Outer membrane efflux proteins (OEP)"/>
    <property type="match status" value="1"/>
</dbReference>
<dbReference type="PATRIC" id="fig|279058.18.peg.2255"/>
<keyword evidence="2" id="KW-0472">Membrane</keyword>
<feature type="coiled-coil region" evidence="3">
    <location>
        <begin position="371"/>
        <end position="398"/>
    </location>
</feature>